<comment type="similarity">
    <text evidence="2">Belongs to the TMEM45 family.</text>
</comment>
<evidence type="ECO:0000313" key="7">
    <source>
        <dbReference type="EMBL" id="KHN04085.1"/>
    </source>
</evidence>
<accession>A0A0B2P4D9</accession>
<dbReference type="Pfam" id="PF04819">
    <property type="entry name" value="DUF716"/>
    <property type="match status" value="1"/>
</dbReference>
<evidence type="ECO:0000256" key="3">
    <source>
        <dbReference type="ARBA" id="ARBA00022692"/>
    </source>
</evidence>
<keyword evidence="9" id="KW-1185">Reference proteome</keyword>
<evidence type="ECO:0000256" key="1">
    <source>
        <dbReference type="ARBA" id="ARBA00004141"/>
    </source>
</evidence>
<dbReference type="EMBL" id="QZWG01000003">
    <property type="protein sequence ID" value="RZC18769.1"/>
    <property type="molecule type" value="Genomic_DNA"/>
</dbReference>
<evidence type="ECO:0000256" key="2">
    <source>
        <dbReference type="ARBA" id="ARBA00006948"/>
    </source>
</evidence>
<feature type="transmembrane region" description="Helical" evidence="6">
    <location>
        <begin position="91"/>
        <end position="108"/>
    </location>
</feature>
<evidence type="ECO:0000256" key="6">
    <source>
        <dbReference type="SAM" id="Phobius"/>
    </source>
</evidence>
<reference evidence="7" key="1">
    <citation type="submission" date="2014-07" db="EMBL/GenBank/DDBJ databases">
        <title>Identification of a novel salt tolerance gene in wild soybean by whole-genome sequencing.</title>
        <authorList>
            <person name="Lam H.-M."/>
            <person name="Qi X."/>
            <person name="Li M.-W."/>
            <person name="Liu X."/>
            <person name="Xie M."/>
            <person name="Ni M."/>
            <person name="Xu X."/>
        </authorList>
    </citation>
    <scope>NUCLEOTIDE SEQUENCE [LARGE SCALE GENOMIC DNA]</scope>
    <source>
        <tissue evidence="7">Root</tissue>
    </source>
</reference>
<dbReference type="EMBL" id="KN669566">
    <property type="protein sequence ID" value="KHN04085.1"/>
    <property type="molecule type" value="Genomic_DNA"/>
</dbReference>
<feature type="transmembrane region" description="Helical" evidence="6">
    <location>
        <begin position="120"/>
        <end position="139"/>
    </location>
</feature>
<gene>
    <name evidence="8" type="ORF">D0Y65_005835</name>
    <name evidence="7" type="ORF">glysoja_036621</name>
</gene>
<comment type="subcellular location">
    <subcellularLocation>
        <location evidence="1">Membrane</location>
        <topology evidence="1">Multi-pass membrane protein</topology>
    </subcellularLocation>
</comment>
<dbReference type="PANTHER" id="PTHR46285">
    <property type="entry name" value="PROTEINASE INHIBITOR I4, SERPIN (DUF716)-RELATED"/>
    <property type="match status" value="1"/>
</dbReference>
<dbReference type="Proteomes" id="UP000289340">
    <property type="component" value="Chromosome 3"/>
</dbReference>
<feature type="transmembrane region" description="Helical" evidence="6">
    <location>
        <begin position="235"/>
        <end position="254"/>
    </location>
</feature>
<keyword evidence="4 6" id="KW-1133">Transmembrane helix</keyword>
<dbReference type="Gramene" id="XM_028368348.1">
    <property type="protein sequence ID" value="XP_028224149.1"/>
    <property type="gene ID" value="LOC114405838"/>
</dbReference>
<dbReference type="GO" id="GO:0016020">
    <property type="term" value="C:membrane"/>
    <property type="evidence" value="ECO:0007669"/>
    <property type="project" value="UniProtKB-SubCell"/>
</dbReference>
<evidence type="ECO:0000313" key="9">
    <source>
        <dbReference type="Proteomes" id="UP000289340"/>
    </source>
</evidence>
<evidence type="ECO:0000256" key="5">
    <source>
        <dbReference type="ARBA" id="ARBA00023136"/>
    </source>
</evidence>
<proteinExistence type="inferred from homology"/>
<feature type="transmembrane region" description="Helical" evidence="6">
    <location>
        <begin position="52"/>
        <end position="71"/>
    </location>
</feature>
<sequence length="299" mass="34234">MLEGHQVLGFGFFVIGLWHLFNHIKLHALCSMSYTSTLWFPTTKSRYLELKFIITSSTIFIALELFISPARHQPFNPDGSIPSDHLHNFEHSSMAMSFLVYATFALVLDKICSKAQYELTHFLGAIAFAQQFLLIHLHSRDHMGLEGQYHYFLQLLILVSLSTTLMGIGYPNSFLVSFVRSFSIMFQGLWLMVMGFLLWTPGFQAKGCVTHLREYMVTCNDDDALHRAKSLVNILFSWLLILVTIFVMSFYLVLVTRYGIEKVEYASLVKEQHHLENGLTIDVESQNHKHANNVADLST</sequence>
<evidence type="ECO:0008006" key="10">
    <source>
        <dbReference type="Google" id="ProtNLM"/>
    </source>
</evidence>
<dbReference type="SMR" id="A0A0B2P4D9"/>
<organism evidence="7">
    <name type="scientific">Glycine soja</name>
    <name type="common">Wild soybean</name>
    <dbReference type="NCBI Taxonomy" id="3848"/>
    <lineage>
        <taxon>Eukaryota</taxon>
        <taxon>Viridiplantae</taxon>
        <taxon>Streptophyta</taxon>
        <taxon>Embryophyta</taxon>
        <taxon>Tracheophyta</taxon>
        <taxon>Spermatophyta</taxon>
        <taxon>Magnoliopsida</taxon>
        <taxon>eudicotyledons</taxon>
        <taxon>Gunneridae</taxon>
        <taxon>Pentapetalae</taxon>
        <taxon>rosids</taxon>
        <taxon>fabids</taxon>
        <taxon>Fabales</taxon>
        <taxon>Fabaceae</taxon>
        <taxon>Papilionoideae</taxon>
        <taxon>50 kb inversion clade</taxon>
        <taxon>NPAAA clade</taxon>
        <taxon>indigoferoid/millettioid clade</taxon>
        <taxon>Phaseoleae</taxon>
        <taxon>Glycine</taxon>
        <taxon>Glycine subgen. Soja</taxon>
    </lineage>
</organism>
<protein>
    <recommendedName>
        <fullName evidence="10">Transmembrane protein 45B</fullName>
    </recommendedName>
</protein>
<evidence type="ECO:0000256" key="4">
    <source>
        <dbReference type="ARBA" id="ARBA00022989"/>
    </source>
</evidence>
<reference evidence="8 9" key="2">
    <citation type="submission" date="2018-09" db="EMBL/GenBank/DDBJ databases">
        <title>A high-quality reference genome of wild soybean provides a powerful tool to mine soybean genomes.</title>
        <authorList>
            <person name="Xie M."/>
            <person name="Chung C.Y.L."/>
            <person name="Li M.-W."/>
            <person name="Wong F.-L."/>
            <person name="Chan T.-F."/>
            <person name="Lam H.-M."/>
        </authorList>
    </citation>
    <scope>NUCLEOTIDE SEQUENCE [LARGE SCALE GENOMIC DNA]</scope>
    <source>
        <strain evidence="9">cv. W05</strain>
        <tissue evidence="8">Hypocotyl of etiolated seedlings</tissue>
    </source>
</reference>
<dbReference type="AlphaFoldDB" id="A0A0B2P4D9"/>
<feature type="transmembrane region" description="Helical" evidence="6">
    <location>
        <begin position="182"/>
        <end position="199"/>
    </location>
</feature>
<feature type="transmembrane region" description="Helical" evidence="6">
    <location>
        <begin position="151"/>
        <end position="170"/>
    </location>
</feature>
<dbReference type="InterPro" id="IPR006904">
    <property type="entry name" value="DUF716"/>
</dbReference>
<keyword evidence="3 6" id="KW-0812">Transmembrane</keyword>
<evidence type="ECO:0000313" key="8">
    <source>
        <dbReference type="EMBL" id="RZC18769.1"/>
    </source>
</evidence>
<dbReference type="PANTHER" id="PTHR46285:SF10">
    <property type="entry name" value="T1.3 PROTEIN"/>
    <property type="match status" value="1"/>
</dbReference>
<feature type="transmembrane region" description="Helical" evidence="6">
    <location>
        <begin position="6"/>
        <end position="24"/>
    </location>
</feature>
<name>A0A0B2P4D9_GLYSO</name>
<dbReference type="Proteomes" id="UP000053555">
    <property type="component" value="Unassembled WGS sequence"/>
</dbReference>
<keyword evidence="5 6" id="KW-0472">Membrane</keyword>